<proteinExistence type="predicted"/>
<organism evidence="1 2">
    <name type="scientific">Linum trigynum</name>
    <dbReference type="NCBI Taxonomy" id="586398"/>
    <lineage>
        <taxon>Eukaryota</taxon>
        <taxon>Viridiplantae</taxon>
        <taxon>Streptophyta</taxon>
        <taxon>Embryophyta</taxon>
        <taxon>Tracheophyta</taxon>
        <taxon>Spermatophyta</taxon>
        <taxon>Magnoliopsida</taxon>
        <taxon>eudicotyledons</taxon>
        <taxon>Gunneridae</taxon>
        <taxon>Pentapetalae</taxon>
        <taxon>rosids</taxon>
        <taxon>fabids</taxon>
        <taxon>Malpighiales</taxon>
        <taxon>Linaceae</taxon>
        <taxon>Linum</taxon>
    </lineage>
</organism>
<evidence type="ECO:0000313" key="1">
    <source>
        <dbReference type="EMBL" id="CAL1379271.1"/>
    </source>
</evidence>
<gene>
    <name evidence="1" type="ORF">LTRI10_LOCUS20801</name>
</gene>
<reference evidence="1 2" key="1">
    <citation type="submission" date="2024-04" db="EMBL/GenBank/DDBJ databases">
        <authorList>
            <person name="Fracassetti M."/>
        </authorList>
    </citation>
    <scope>NUCLEOTIDE SEQUENCE [LARGE SCALE GENOMIC DNA]</scope>
</reference>
<evidence type="ECO:0000313" key="2">
    <source>
        <dbReference type="Proteomes" id="UP001497516"/>
    </source>
</evidence>
<dbReference type="Proteomes" id="UP001497516">
    <property type="component" value="Chromosome 3"/>
</dbReference>
<name>A0AAV2E035_9ROSI</name>
<protein>
    <submittedName>
        <fullName evidence="1">Uncharacterized protein</fullName>
    </submittedName>
</protein>
<dbReference type="EMBL" id="OZ034816">
    <property type="protein sequence ID" value="CAL1379271.1"/>
    <property type="molecule type" value="Genomic_DNA"/>
</dbReference>
<accession>A0AAV2E035</accession>
<dbReference type="AlphaFoldDB" id="A0AAV2E035"/>
<keyword evidence="2" id="KW-1185">Reference proteome</keyword>
<sequence>MRHHQLEILHGRLRNNPLADLLRTRKGYLSQRPLRHIVEQLAAEFLELAVGHSDRRLSPPTVKAMGYRGDHHRCWMEKKYRDTSGRCGVGRRKSEKEAIPVAVSRICCTRSCIARTPLLKPREMLEASVQSPD</sequence>